<dbReference type="STRING" id="101127.A0A1X2GBP8"/>
<dbReference type="AlphaFoldDB" id="A0A1X2GBP8"/>
<name>A0A1X2GBP8_9FUNG</name>
<dbReference type="OrthoDB" id="2285229at2759"/>
<evidence type="ECO:0000313" key="3">
    <source>
        <dbReference type="Proteomes" id="UP000242146"/>
    </source>
</evidence>
<dbReference type="PANTHER" id="PTHR23355">
    <property type="entry name" value="RIBONUCLEASE"/>
    <property type="match status" value="1"/>
</dbReference>
<dbReference type="GO" id="GO:0006402">
    <property type="term" value="P:mRNA catabolic process"/>
    <property type="evidence" value="ECO:0007669"/>
    <property type="project" value="TreeGrafter"/>
</dbReference>
<gene>
    <name evidence="2" type="ORF">DM01DRAFT_1337787</name>
</gene>
<dbReference type="GO" id="GO:0000175">
    <property type="term" value="F:3'-5'-RNA exonuclease activity"/>
    <property type="evidence" value="ECO:0007669"/>
    <property type="project" value="TreeGrafter"/>
</dbReference>
<dbReference type="SUPFAM" id="SSF50249">
    <property type="entry name" value="Nucleic acid-binding proteins"/>
    <property type="match status" value="1"/>
</dbReference>
<dbReference type="InterPro" id="IPR001900">
    <property type="entry name" value="RNase_II/R"/>
</dbReference>
<reference evidence="2 3" key="1">
    <citation type="submission" date="2016-07" db="EMBL/GenBank/DDBJ databases">
        <title>Pervasive Adenine N6-methylation of Active Genes in Fungi.</title>
        <authorList>
            <consortium name="DOE Joint Genome Institute"/>
            <person name="Mondo S.J."/>
            <person name="Dannebaum R.O."/>
            <person name="Kuo R.C."/>
            <person name="Labutti K."/>
            <person name="Haridas S."/>
            <person name="Kuo A."/>
            <person name="Salamov A."/>
            <person name="Ahrendt S.R."/>
            <person name="Lipzen A."/>
            <person name="Sullivan W."/>
            <person name="Andreopoulos W.B."/>
            <person name="Clum A."/>
            <person name="Lindquist E."/>
            <person name="Daum C."/>
            <person name="Ramamoorthy G.K."/>
            <person name="Gryganskyi A."/>
            <person name="Culley D."/>
            <person name="Magnuson J.K."/>
            <person name="James T.Y."/>
            <person name="O'Malley M.A."/>
            <person name="Stajich J.E."/>
            <person name="Spatafora J.W."/>
            <person name="Visel A."/>
            <person name="Grigoriev I.V."/>
        </authorList>
    </citation>
    <scope>NUCLEOTIDE SEQUENCE [LARGE SCALE GENOMIC DNA]</scope>
    <source>
        <strain evidence="2 3">NRRL 3301</strain>
    </source>
</reference>
<organism evidence="2 3">
    <name type="scientific">Hesseltinella vesiculosa</name>
    <dbReference type="NCBI Taxonomy" id="101127"/>
    <lineage>
        <taxon>Eukaryota</taxon>
        <taxon>Fungi</taxon>
        <taxon>Fungi incertae sedis</taxon>
        <taxon>Mucoromycota</taxon>
        <taxon>Mucoromycotina</taxon>
        <taxon>Mucoromycetes</taxon>
        <taxon>Mucorales</taxon>
        <taxon>Cunninghamellaceae</taxon>
        <taxon>Hesseltinella</taxon>
    </lineage>
</organism>
<dbReference type="InterPro" id="IPR012340">
    <property type="entry name" value="NA-bd_OB-fold"/>
</dbReference>
<dbReference type="GO" id="GO:0003723">
    <property type="term" value="F:RNA binding"/>
    <property type="evidence" value="ECO:0007669"/>
    <property type="project" value="InterPro"/>
</dbReference>
<dbReference type="Pfam" id="PF00773">
    <property type="entry name" value="RNB"/>
    <property type="match status" value="1"/>
</dbReference>
<feature type="domain" description="RNB" evidence="1">
    <location>
        <begin position="437"/>
        <end position="809"/>
    </location>
</feature>
<evidence type="ECO:0000313" key="2">
    <source>
        <dbReference type="EMBL" id="ORX50114.1"/>
    </source>
</evidence>
<proteinExistence type="predicted"/>
<dbReference type="EMBL" id="MCGT01000024">
    <property type="protein sequence ID" value="ORX50114.1"/>
    <property type="molecule type" value="Genomic_DNA"/>
</dbReference>
<dbReference type="SMART" id="SM00955">
    <property type="entry name" value="RNB"/>
    <property type="match status" value="1"/>
</dbReference>
<evidence type="ECO:0000259" key="1">
    <source>
        <dbReference type="SMART" id="SM00955"/>
    </source>
</evidence>
<accession>A0A1X2GBP8</accession>
<keyword evidence="3" id="KW-1185">Reference proteome</keyword>
<dbReference type="Proteomes" id="UP000242146">
    <property type="component" value="Unassembled WGS sequence"/>
</dbReference>
<dbReference type="GO" id="GO:0000932">
    <property type="term" value="C:P-body"/>
    <property type="evidence" value="ECO:0007669"/>
    <property type="project" value="TreeGrafter"/>
</dbReference>
<protein>
    <submittedName>
        <fullName evidence="2">RNB-domain-containing protein</fullName>
    </submittedName>
</protein>
<sequence>MRRCTLRLTSRLCSTSFKPILQRSAPSAAPLARSFVLTRPNFKQTTPSLTLLAQDPDLKLSSEEQALAEFTLPTLRVGDYVVGFRRGEFSGMVVEQHSIAGRQQRLTVLMRNGRTKTCRSSDIAFVATDFARSNHITSFQEPLQIDRRANAMPLPERLDSLQRAIQNYQRTIRMTKGAAILPLEQLYPALTKHSKGQSVLATLDDLTAQAFPGQPVTDDLRHSTFTYLVANPIHFVPKGHPLTGLWELRPQSQVDTMTQVVDAVRNGSPAYRGFLNRAAERVQYAQAHMHPQLGTLTADESAHIRASMPWQPEDTVFLNFLLDWVKLPQVITDSPHQLFGPTLLKNLRCYENLFVDRALATQCLRHLGIFRPWDNTSLFDNLPVVRPFFWSDDAQQHRHTMERLVRNVQKHQRNKEEAQTWRQAVGFYDKDPCDHLRHDFGSLPVYTIDDPNAKEIDDGISIETTQDGTTWLHVHIADPTTYVPPTHPLAAIMTDRAQTLYLPEAHYPLLPNALASQTFSLGTAGADRLDGGAQYALTFSATVSPDGQIDRYHVRPSLVRHVVRLSYDQVDALAFPQQRQKLETEQFGPLLHLPPVAHPAGPDQSQPSKSTHLPLTGATSADLAALSALMRRHWRQRIDQGSFDVVRPRAHVDLAPSPLPLPAFSVPSNPNDCHLYGTALPTISVSLDRASVSPARKLVAEAMIIAGRVASRFAQDHGIPMPFRAQNWRPGDEATRDALLACRDLDSGYLRFQDLLAHVSKLPPASLTTQHGQPHVLMGIPDGYCKTTSPLRRYTDMMAHWQIKAHLLRDRFPFDVQTLQDLGPRLELKEKQMGMVQQQAEQYWVLQLLQRLQPDNRVWQCIVHEPNRLTRTNLGGFMEATSATLLDLGITVRIEHLKSAVHTGDQVAVRLSSIDPSADRVNVVQAL</sequence>
<dbReference type="InterPro" id="IPR050180">
    <property type="entry name" value="RNR_Ribonuclease"/>
</dbReference>
<dbReference type="PANTHER" id="PTHR23355:SF65">
    <property type="entry name" value="EXORIBONUCLEASE CYT-4, PUTATIVE (AFU_ORTHOLOGUE AFUA_7G01550)-RELATED"/>
    <property type="match status" value="1"/>
</dbReference>
<comment type="caution">
    <text evidence="2">The sequence shown here is derived from an EMBL/GenBank/DDBJ whole genome shotgun (WGS) entry which is preliminary data.</text>
</comment>